<reference evidence="9" key="1">
    <citation type="submission" date="2025-08" db="UniProtKB">
        <authorList>
            <consortium name="Ensembl"/>
        </authorList>
    </citation>
    <scope>IDENTIFICATION</scope>
</reference>
<keyword evidence="6" id="KW-0812">Transmembrane</keyword>
<protein>
    <recommendedName>
        <fullName evidence="8">Cadherin domain-containing protein</fullName>
    </recommendedName>
</protein>
<dbReference type="PROSITE" id="PS00232">
    <property type="entry name" value="CADHERIN_1"/>
    <property type="match status" value="1"/>
</dbReference>
<feature type="domain" description="Cadherin" evidence="8">
    <location>
        <begin position="222"/>
        <end position="330"/>
    </location>
</feature>
<evidence type="ECO:0000256" key="6">
    <source>
        <dbReference type="SAM" id="Phobius"/>
    </source>
</evidence>
<dbReference type="GO" id="GO:0000902">
    <property type="term" value="P:cell morphogenesis"/>
    <property type="evidence" value="ECO:0007669"/>
    <property type="project" value="TreeGrafter"/>
</dbReference>
<keyword evidence="6" id="KW-1133">Transmembrane helix</keyword>
<dbReference type="GeneTree" id="ENSGT00940000166694"/>
<evidence type="ECO:0000313" key="9">
    <source>
        <dbReference type="Ensembl" id="ENSABRP00000005312.1"/>
    </source>
</evidence>
<feature type="chain" id="PRO_5034547052" description="Cadherin domain-containing protein" evidence="7">
    <location>
        <begin position="20"/>
        <end position="730"/>
    </location>
</feature>
<dbReference type="SUPFAM" id="SSF49313">
    <property type="entry name" value="Cadherin-like"/>
    <property type="match status" value="4"/>
</dbReference>
<keyword evidence="3 5" id="KW-0106">Calcium</keyword>
<keyword evidence="10" id="KW-1185">Reference proteome</keyword>
<dbReference type="GO" id="GO:0005912">
    <property type="term" value="C:adherens junction"/>
    <property type="evidence" value="ECO:0007669"/>
    <property type="project" value="TreeGrafter"/>
</dbReference>
<dbReference type="Ensembl" id="ENSABRT00000007691.1">
    <property type="protein sequence ID" value="ENSABRP00000005312.1"/>
    <property type="gene ID" value="ENSABRG00000004843.1"/>
</dbReference>
<dbReference type="GO" id="GO:0016477">
    <property type="term" value="P:cell migration"/>
    <property type="evidence" value="ECO:0007669"/>
    <property type="project" value="TreeGrafter"/>
</dbReference>
<evidence type="ECO:0000259" key="8">
    <source>
        <dbReference type="PROSITE" id="PS50268"/>
    </source>
</evidence>
<dbReference type="GO" id="GO:0045296">
    <property type="term" value="F:cadherin binding"/>
    <property type="evidence" value="ECO:0007669"/>
    <property type="project" value="TreeGrafter"/>
</dbReference>
<reference evidence="9" key="2">
    <citation type="submission" date="2025-09" db="UniProtKB">
        <authorList>
            <consortium name="Ensembl"/>
        </authorList>
    </citation>
    <scope>IDENTIFICATION</scope>
</reference>
<evidence type="ECO:0000313" key="10">
    <source>
        <dbReference type="Proteomes" id="UP000694426"/>
    </source>
</evidence>
<comment type="subcellular location">
    <subcellularLocation>
        <location evidence="1">Membrane</location>
    </subcellularLocation>
</comment>
<dbReference type="PANTHER" id="PTHR24027:SF439">
    <property type="entry name" value="CADHERIN-RELATED FAMILY MEMBER 3"/>
    <property type="match status" value="1"/>
</dbReference>
<dbReference type="InterPro" id="IPR039808">
    <property type="entry name" value="Cadherin"/>
</dbReference>
<feature type="transmembrane region" description="Helical" evidence="6">
    <location>
        <begin position="687"/>
        <end position="715"/>
    </location>
</feature>
<sequence>MKSTLLLFILIQLLRGLPATRTVEENSPAGVCVHTFNVTLSALSSEGVARHPTIVNSNPLTEAFDIESMGDLATTFWSFHSPFTHISVVTTGNPVLDYETMPKRLDLQIFVEDTSGRTDLNTLTVQVVDKNEPPVFRGNMAIQSKIAVAFEKNNTQKADIIYKTELHTVPVVKVVQMFSIRKTREERGDVFIKALFYPEGLNSTRTLNINIININDERPYFTIKQRIYRIPEEQSPGTVVANITAKDPDDEDSASRLFYSIQSSDTYFSINPSTGVLQVTRRIDRDVLPLQLHPNISVIVRVEDSPSGGHASEMEIIITIEDINDNPPECVPSTFRKEINENTTAGTFLLDLRNYCKDIDADVPNNLFNFTRLSGFGSNNFALESTGSGRLVMTGSIDLENPANLGVEVYSLTVRVRDIASPNYSSKYPFYTFLIFSCAVTAWREEYHMYFEYMHEKISQIGKVHARDADWPPSVITYSIVAGGGTKDYTNVFWISPTNGDVKILARLDYETTQKHLFTVQASDQEKTATVTVNVLDVNDEEPVCSPNFYSSQITVSLAAGTNVNGFRIQCQDRDSDPRSFRYFIKEGNVNNHFTFSPSAGSNTSRLILASRFNYESGLDKSWIYRLRVCITDDNLLSARDKATHLVKTGTVSLSIRVIPNPTTAITTTPGFTLVTKKENLYSDSAWYVPFIITLGGLLLLGLLGYLGLLLATWLRTRCPPVHKADGAPL</sequence>
<evidence type="ECO:0000256" key="7">
    <source>
        <dbReference type="SAM" id="SignalP"/>
    </source>
</evidence>
<dbReference type="GO" id="GO:0044331">
    <property type="term" value="P:cell-cell adhesion mediated by cadherin"/>
    <property type="evidence" value="ECO:0007669"/>
    <property type="project" value="TreeGrafter"/>
</dbReference>
<dbReference type="Pfam" id="PF00028">
    <property type="entry name" value="Cadherin"/>
    <property type="match status" value="2"/>
</dbReference>
<keyword evidence="7" id="KW-0732">Signal</keyword>
<feature type="domain" description="Cadherin" evidence="8">
    <location>
        <begin position="546"/>
        <end position="672"/>
    </location>
</feature>
<dbReference type="PRINTS" id="PR00205">
    <property type="entry name" value="CADHERIN"/>
</dbReference>
<dbReference type="GO" id="GO:0016339">
    <property type="term" value="P:calcium-dependent cell-cell adhesion via plasma membrane cell adhesion molecules"/>
    <property type="evidence" value="ECO:0007669"/>
    <property type="project" value="TreeGrafter"/>
</dbReference>
<dbReference type="InterPro" id="IPR002126">
    <property type="entry name" value="Cadherin-like_dom"/>
</dbReference>
<dbReference type="GO" id="GO:0007043">
    <property type="term" value="P:cell-cell junction assembly"/>
    <property type="evidence" value="ECO:0007669"/>
    <property type="project" value="TreeGrafter"/>
</dbReference>
<evidence type="ECO:0000256" key="2">
    <source>
        <dbReference type="ARBA" id="ARBA00022737"/>
    </source>
</evidence>
<dbReference type="GO" id="GO:0007156">
    <property type="term" value="P:homophilic cell adhesion via plasma membrane adhesion molecules"/>
    <property type="evidence" value="ECO:0007669"/>
    <property type="project" value="InterPro"/>
</dbReference>
<dbReference type="Proteomes" id="UP000694426">
    <property type="component" value="Unplaced"/>
</dbReference>
<feature type="domain" description="Cadherin" evidence="8">
    <location>
        <begin position="22"/>
        <end position="136"/>
    </location>
</feature>
<name>A0A8B9BJS2_9AVES</name>
<dbReference type="InterPro" id="IPR020894">
    <property type="entry name" value="Cadherin_CS"/>
</dbReference>
<dbReference type="GO" id="GO:0008013">
    <property type="term" value="F:beta-catenin binding"/>
    <property type="evidence" value="ECO:0007669"/>
    <property type="project" value="TreeGrafter"/>
</dbReference>
<keyword evidence="4 6" id="KW-0472">Membrane</keyword>
<feature type="signal peptide" evidence="7">
    <location>
        <begin position="1"/>
        <end position="19"/>
    </location>
</feature>
<dbReference type="SMART" id="SM00112">
    <property type="entry name" value="CA"/>
    <property type="match status" value="3"/>
</dbReference>
<dbReference type="GO" id="GO:0005509">
    <property type="term" value="F:calcium ion binding"/>
    <property type="evidence" value="ECO:0007669"/>
    <property type="project" value="UniProtKB-UniRule"/>
</dbReference>
<feature type="domain" description="Cadherin" evidence="8">
    <location>
        <begin position="461"/>
        <end position="549"/>
    </location>
</feature>
<dbReference type="GO" id="GO:0016342">
    <property type="term" value="C:catenin complex"/>
    <property type="evidence" value="ECO:0007669"/>
    <property type="project" value="TreeGrafter"/>
</dbReference>
<accession>A0A8B9BJS2</accession>
<organism evidence="9 10">
    <name type="scientific">Anser brachyrhynchus</name>
    <name type="common">Pink-footed goose</name>
    <dbReference type="NCBI Taxonomy" id="132585"/>
    <lineage>
        <taxon>Eukaryota</taxon>
        <taxon>Metazoa</taxon>
        <taxon>Chordata</taxon>
        <taxon>Craniata</taxon>
        <taxon>Vertebrata</taxon>
        <taxon>Euteleostomi</taxon>
        <taxon>Archelosauria</taxon>
        <taxon>Archosauria</taxon>
        <taxon>Dinosauria</taxon>
        <taxon>Saurischia</taxon>
        <taxon>Theropoda</taxon>
        <taxon>Coelurosauria</taxon>
        <taxon>Aves</taxon>
        <taxon>Neognathae</taxon>
        <taxon>Galloanserae</taxon>
        <taxon>Anseriformes</taxon>
        <taxon>Anatidae</taxon>
        <taxon>Anserinae</taxon>
        <taxon>Anser</taxon>
    </lineage>
</organism>
<dbReference type="CDD" id="cd11304">
    <property type="entry name" value="Cadherin_repeat"/>
    <property type="match status" value="3"/>
</dbReference>
<dbReference type="PROSITE" id="PS50268">
    <property type="entry name" value="CADHERIN_2"/>
    <property type="match status" value="5"/>
</dbReference>
<dbReference type="AlphaFoldDB" id="A0A8B9BJS2"/>
<feature type="domain" description="Cadherin" evidence="8">
    <location>
        <begin position="331"/>
        <end position="426"/>
    </location>
</feature>
<dbReference type="Gene3D" id="2.60.40.60">
    <property type="entry name" value="Cadherins"/>
    <property type="match status" value="4"/>
</dbReference>
<evidence type="ECO:0000256" key="1">
    <source>
        <dbReference type="ARBA" id="ARBA00004370"/>
    </source>
</evidence>
<keyword evidence="2" id="KW-0677">Repeat</keyword>
<dbReference type="InterPro" id="IPR015919">
    <property type="entry name" value="Cadherin-like_sf"/>
</dbReference>
<proteinExistence type="predicted"/>
<evidence type="ECO:0000256" key="4">
    <source>
        <dbReference type="ARBA" id="ARBA00023136"/>
    </source>
</evidence>
<dbReference type="PANTHER" id="PTHR24027">
    <property type="entry name" value="CADHERIN-23"/>
    <property type="match status" value="1"/>
</dbReference>
<dbReference type="GO" id="GO:0034332">
    <property type="term" value="P:adherens junction organization"/>
    <property type="evidence" value="ECO:0007669"/>
    <property type="project" value="TreeGrafter"/>
</dbReference>
<evidence type="ECO:0000256" key="3">
    <source>
        <dbReference type="ARBA" id="ARBA00022837"/>
    </source>
</evidence>
<evidence type="ECO:0000256" key="5">
    <source>
        <dbReference type="PROSITE-ProRule" id="PRU00043"/>
    </source>
</evidence>
<dbReference type="FunFam" id="2.60.40.60:FF:000231">
    <property type="entry name" value="Cadherin related family member 3"/>
    <property type="match status" value="1"/>
</dbReference>